<organism evidence="2 3">
    <name type="scientific">Mycena pura</name>
    <dbReference type="NCBI Taxonomy" id="153505"/>
    <lineage>
        <taxon>Eukaryota</taxon>
        <taxon>Fungi</taxon>
        <taxon>Dikarya</taxon>
        <taxon>Basidiomycota</taxon>
        <taxon>Agaricomycotina</taxon>
        <taxon>Agaricomycetes</taxon>
        <taxon>Agaricomycetidae</taxon>
        <taxon>Agaricales</taxon>
        <taxon>Marasmiineae</taxon>
        <taxon>Mycenaceae</taxon>
        <taxon>Mycena</taxon>
    </lineage>
</organism>
<dbReference type="Proteomes" id="UP001219525">
    <property type="component" value="Unassembled WGS sequence"/>
</dbReference>
<feature type="transmembrane region" description="Helical" evidence="1">
    <location>
        <begin position="66"/>
        <end position="89"/>
    </location>
</feature>
<keyword evidence="3" id="KW-1185">Reference proteome</keyword>
<keyword evidence="1" id="KW-0812">Transmembrane</keyword>
<proteinExistence type="predicted"/>
<accession>A0AAD6V3B7</accession>
<sequence>MALVTNFVLLCLTAGRIWRKGRQASVVLGAGSGRRHNTALAIICESSLLYVLAVFIYLLSVVTQDAFAILQNITWGALAQVVNIVPMMIMVRVGMSRAFDAQGPGRGVYVGRLERGTGEMGRDGSAMVPLTARADSSMVKSGARYPWSD</sequence>
<keyword evidence="1" id="KW-1133">Transmembrane helix</keyword>
<dbReference type="EMBL" id="JARJCW010000084">
    <property type="protein sequence ID" value="KAJ7196372.1"/>
    <property type="molecule type" value="Genomic_DNA"/>
</dbReference>
<evidence type="ECO:0000313" key="3">
    <source>
        <dbReference type="Proteomes" id="UP001219525"/>
    </source>
</evidence>
<name>A0AAD6V3B7_9AGAR</name>
<protein>
    <submittedName>
        <fullName evidence="2">Uncharacterized protein</fullName>
    </submittedName>
</protein>
<gene>
    <name evidence="2" type="ORF">GGX14DRAFT_700562</name>
</gene>
<comment type="caution">
    <text evidence="2">The sequence shown here is derived from an EMBL/GenBank/DDBJ whole genome shotgun (WGS) entry which is preliminary data.</text>
</comment>
<feature type="transmembrane region" description="Helical" evidence="1">
    <location>
        <begin position="39"/>
        <end position="60"/>
    </location>
</feature>
<reference evidence="2" key="1">
    <citation type="submission" date="2023-03" db="EMBL/GenBank/DDBJ databases">
        <title>Massive genome expansion in bonnet fungi (Mycena s.s.) driven by repeated elements and novel gene families across ecological guilds.</title>
        <authorList>
            <consortium name="Lawrence Berkeley National Laboratory"/>
            <person name="Harder C.B."/>
            <person name="Miyauchi S."/>
            <person name="Viragh M."/>
            <person name="Kuo A."/>
            <person name="Thoen E."/>
            <person name="Andreopoulos B."/>
            <person name="Lu D."/>
            <person name="Skrede I."/>
            <person name="Drula E."/>
            <person name="Henrissat B."/>
            <person name="Morin E."/>
            <person name="Kohler A."/>
            <person name="Barry K."/>
            <person name="LaButti K."/>
            <person name="Morin E."/>
            <person name="Salamov A."/>
            <person name="Lipzen A."/>
            <person name="Mereny Z."/>
            <person name="Hegedus B."/>
            <person name="Baldrian P."/>
            <person name="Stursova M."/>
            <person name="Weitz H."/>
            <person name="Taylor A."/>
            <person name="Grigoriev I.V."/>
            <person name="Nagy L.G."/>
            <person name="Martin F."/>
            <person name="Kauserud H."/>
        </authorList>
    </citation>
    <scope>NUCLEOTIDE SEQUENCE</scope>
    <source>
        <strain evidence="2">9144</strain>
    </source>
</reference>
<keyword evidence="1" id="KW-0472">Membrane</keyword>
<evidence type="ECO:0000256" key="1">
    <source>
        <dbReference type="SAM" id="Phobius"/>
    </source>
</evidence>
<dbReference type="AlphaFoldDB" id="A0AAD6V3B7"/>
<evidence type="ECO:0000313" key="2">
    <source>
        <dbReference type="EMBL" id="KAJ7196372.1"/>
    </source>
</evidence>